<dbReference type="EMBL" id="JANPWB010000011">
    <property type="protein sequence ID" value="KAJ1124163.1"/>
    <property type="molecule type" value="Genomic_DNA"/>
</dbReference>
<sequence>MGGVGWAAHTSASFDWGANAPSCPLAIPIALCAAPPTRLGYPGSPLLAGLMCGEELGFQAQCAQKSLFIAEDRLEGKWACSPDYLKVLDPSASRHTVPWHVFALLLQESAVKALPLEADFKAILPGRQPNRQSKILGACVTFTFKPSAPARAPLPQKGFRSLAYVLAALTSTGRGGGEPTVATCVPLPSLAPADVRGACSQSEELCACVGAEWDVELWMKELMNSHIQKYLFRKHTGSGEQKSLLYAFIQDIKYCLYTRGYVVYYLYCAHL</sequence>
<reference evidence="1" key="1">
    <citation type="journal article" date="2022" name="bioRxiv">
        <title>Sequencing and chromosome-scale assembly of the giantPleurodeles waltlgenome.</title>
        <authorList>
            <person name="Brown T."/>
            <person name="Elewa A."/>
            <person name="Iarovenko S."/>
            <person name="Subramanian E."/>
            <person name="Araus A.J."/>
            <person name="Petzold A."/>
            <person name="Susuki M."/>
            <person name="Suzuki K.-i.T."/>
            <person name="Hayashi T."/>
            <person name="Toyoda A."/>
            <person name="Oliveira C."/>
            <person name="Osipova E."/>
            <person name="Leigh N.D."/>
            <person name="Simon A."/>
            <person name="Yun M.H."/>
        </authorList>
    </citation>
    <scope>NUCLEOTIDE SEQUENCE</scope>
    <source>
        <strain evidence="1">20211129_DDA</strain>
        <tissue evidence="1">Liver</tissue>
    </source>
</reference>
<protein>
    <submittedName>
        <fullName evidence="1">Uncharacterized protein</fullName>
    </submittedName>
</protein>
<comment type="caution">
    <text evidence="1">The sequence shown here is derived from an EMBL/GenBank/DDBJ whole genome shotgun (WGS) entry which is preliminary data.</text>
</comment>
<evidence type="ECO:0000313" key="1">
    <source>
        <dbReference type="EMBL" id="KAJ1124163.1"/>
    </source>
</evidence>
<keyword evidence="2" id="KW-1185">Reference proteome</keyword>
<organism evidence="1 2">
    <name type="scientific">Pleurodeles waltl</name>
    <name type="common">Iberian ribbed newt</name>
    <dbReference type="NCBI Taxonomy" id="8319"/>
    <lineage>
        <taxon>Eukaryota</taxon>
        <taxon>Metazoa</taxon>
        <taxon>Chordata</taxon>
        <taxon>Craniata</taxon>
        <taxon>Vertebrata</taxon>
        <taxon>Euteleostomi</taxon>
        <taxon>Amphibia</taxon>
        <taxon>Batrachia</taxon>
        <taxon>Caudata</taxon>
        <taxon>Salamandroidea</taxon>
        <taxon>Salamandridae</taxon>
        <taxon>Pleurodelinae</taxon>
        <taxon>Pleurodeles</taxon>
    </lineage>
</organism>
<accession>A0AAV7P772</accession>
<dbReference type="Proteomes" id="UP001066276">
    <property type="component" value="Chromosome 7"/>
</dbReference>
<dbReference type="AlphaFoldDB" id="A0AAV7P772"/>
<proteinExistence type="predicted"/>
<name>A0AAV7P772_PLEWA</name>
<evidence type="ECO:0000313" key="2">
    <source>
        <dbReference type="Proteomes" id="UP001066276"/>
    </source>
</evidence>
<gene>
    <name evidence="1" type="ORF">NDU88_002624</name>
</gene>